<dbReference type="PRINTS" id="PR00977">
    <property type="entry name" value="SCYTLDPTASE"/>
</dbReference>
<keyword evidence="3" id="KW-1185">Reference proteome</keyword>
<gene>
    <name evidence="2" type="ORF">COCSADRAFT_30962</name>
</gene>
<proteinExistence type="predicted"/>
<dbReference type="STRING" id="665912.M2S884"/>
<dbReference type="RefSeq" id="XP_007705189.1">
    <property type="nucleotide sequence ID" value="XM_007706999.1"/>
</dbReference>
<accession>M2S884</accession>
<dbReference type="PANTHER" id="PTHR37536">
    <property type="entry name" value="PUTATIVE (AFU_ORTHOLOGUE AFUA_3G02970)-RELATED"/>
    <property type="match status" value="1"/>
</dbReference>
<dbReference type="Pfam" id="PF01828">
    <property type="entry name" value="Peptidase_A4"/>
    <property type="match status" value="1"/>
</dbReference>
<dbReference type="GeneID" id="19136352"/>
<dbReference type="OrthoDB" id="2862635at2759"/>
<dbReference type="OMA" id="TVRAWYE"/>
<dbReference type="KEGG" id="bsc:COCSADRAFT_30962"/>
<dbReference type="Gene3D" id="2.60.120.700">
    <property type="entry name" value="Peptidase G1"/>
    <property type="match status" value="1"/>
</dbReference>
<dbReference type="InterPro" id="IPR038656">
    <property type="entry name" value="Peptidase_G1_sf"/>
</dbReference>
<feature type="active site" description="Proton acceptor" evidence="1">
    <location>
        <position position="257"/>
    </location>
</feature>
<dbReference type="EMBL" id="KB445654">
    <property type="protein sequence ID" value="EMD58805.1"/>
    <property type="molecule type" value="Genomic_DNA"/>
</dbReference>
<dbReference type="Proteomes" id="UP000016934">
    <property type="component" value="Unassembled WGS sequence"/>
</dbReference>
<dbReference type="eggNOG" id="ENOG502RJF6">
    <property type="taxonomic scope" value="Eukaryota"/>
</dbReference>
<dbReference type="HOGENOM" id="CLU_863333_0_0_1"/>
<protein>
    <submittedName>
        <fullName evidence="2">Uncharacterized protein</fullName>
    </submittedName>
</protein>
<dbReference type="AlphaFoldDB" id="M2S884"/>
<evidence type="ECO:0000313" key="3">
    <source>
        <dbReference type="Proteomes" id="UP000016934"/>
    </source>
</evidence>
<dbReference type="SUPFAM" id="SSF49899">
    <property type="entry name" value="Concanavalin A-like lectins/glucanases"/>
    <property type="match status" value="1"/>
</dbReference>
<dbReference type="PANTHER" id="PTHR37536:SF1">
    <property type="entry name" value="ASPERGILLOPEPSIN, PUTAITVE (AFU_ORTHOLOGUE AFUA_7G01200)"/>
    <property type="match status" value="1"/>
</dbReference>
<evidence type="ECO:0000256" key="1">
    <source>
        <dbReference type="PIRSR" id="PIRSR600250-50"/>
    </source>
</evidence>
<dbReference type="InterPro" id="IPR000250">
    <property type="entry name" value="Peptidase_G1"/>
</dbReference>
<reference evidence="3" key="2">
    <citation type="journal article" date="2013" name="PLoS Genet.">
        <title>Comparative genome structure, secondary metabolite, and effector coding capacity across Cochliobolus pathogens.</title>
        <authorList>
            <person name="Condon B.J."/>
            <person name="Leng Y."/>
            <person name="Wu D."/>
            <person name="Bushley K.E."/>
            <person name="Ohm R.A."/>
            <person name="Otillar R."/>
            <person name="Martin J."/>
            <person name="Schackwitz W."/>
            <person name="Grimwood J."/>
            <person name="MohdZainudin N."/>
            <person name="Xue C."/>
            <person name="Wang R."/>
            <person name="Manning V.A."/>
            <person name="Dhillon B."/>
            <person name="Tu Z.J."/>
            <person name="Steffenson B.J."/>
            <person name="Salamov A."/>
            <person name="Sun H."/>
            <person name="Lowry S."/>
            <person name="LaButti K."/>
            <person name="Han J."/>
            <person name="Copeland A."/>
            <person name="Lindquist E."/>
            <person name="Barry K."/>
            <person name="Schmutz J."/>
            <person name="Baker S.E."/>
            <person name="Ciuffetti L.M."/>
            <person name="Grigoriev I.V."/>
            <person name="Zhong S."/>
            <person name="Turgeon B.G."/>
        </authorList>
    </citation>
    <scope>NUCLEOTIDE SEQUENCE [LARGE SCALE GENOMIC DNA]</scope>
    <source>
        <strain evidence="3">ND90Pr / ATCC 201652</strain>
    </source>
</reference>
<sequence length="322" mass="35861">MMSAEKRREGVGLQIWKREFACVVRRAVGDTPFLRYPRIDCAQHHKCKCNTNPLRLSVFWEPPSKPYQGTIPLMQTLSFFLFLYTWMITVVSSRTTNLCPKVGTRVYGNHQYLSQPPIQDSTALRMRCRSIARYTENAHQIPKHTGASNDTEWASAWVGISDSNFESQLQGGVNWAVERSGKVSYTAWYEGFSYETSCLDNFNVTGGDVIQVDIVTTSVTTGNVRLINVNTSNNISMDVTAPPDSFLADGNAEWIIEDFSAGGRLPLADFGSVVFTNASAKVSTGWVEDLRGATIIKMVLEDKLVADSVIDSLSQIAIKYVE</sequence>
<reference evidence="2 3" key="1">
    <citation type="journal article" date="2012" name="PLoS Pathog.">
        <title>Diverse lifestyles and strategies of plant pathogenesis encoded in the genomes of eighteen Dothideomycetes fungi.</title>
        <authorList>
            <person name="Ohm R.A."/>
            <person name="Feau N."/>
            <person name="Henrissat B."/>
            <person name="Schoch C.L."/>
            <person name="Horwitz B.A."/>
            <person name="Barry K.W."/>
            <person name="Condon B.J."/>
            <person name="Copeland A.C."/>
            <person name="Dhillon B."/>
            <person name="Glaser F."/>
            <person name="Hesse C.N."/>
            <person name="Kosti I."/>
            <person name="LaButti K."/>
            <person name="Lindquist E.A."/>
            <person name="Lucas S."/>
            <person name="Salamov A.A."/>
            <person name="Bradshaw R.E."/>
            <person name="Ciuffetti L."/>
            <person name="Hamelin R.C."/>
            <person name="Kema G.H.J."/>
            <person name="Lawrence C."/>
            <person name="Scott J.A."/>
            <person name="Spatafora J.W."/>
            <person name="Turgeon B.G."/>
            <person name="de Wit P.J.G.M."/>
            <person name="Zhong S."/>
            <person name="Goodwin S.B."/>
            <person name="Grigoriev I.V."/>
        </authorList>
    </citation>
    <scope>NUCLEOTIDE SEQUENCE [LARGE SCALE GENOMIC DNA]</scope>
    <source>
        <strain evidence="3">ND90Pr / ATCC 201652</strain>
    </source>
</reference>
<dbReference type="InterPro" id="IPR013320">
    <property type="entry name" value="ConA-like_dom_sf"/>
</dbReference>
<name>M2S884_COCSN</name>
<dbReference type="GO" id="GO:0070007">
    <property type="term" value="F:glutamic-type endopeptidase activity"/>
    <property type="evidence" value="ECO:0007669"/>
    <property type="project" value="InterPro"/>
</dbReference>
<organism evidence="2 3">
    <name type="scientific">Cochliobolus sativus (strain ND90Pr / ATCC 201652)</name>
    <name type="common">Common root rot and spot blotch fungus</name>
    <name type="synonym">Bipolaris sorokiniana</name>
    <dbReference type="NCBI Taxonomy" id="665912"/>
    <lineage>
        <taxon>Eukaryota</taxon>
        <taxon>Fungi</taxon>
        <taxon>Dikarya</taxon>
        <taxon>Ascomycota</taxon>
        <taxon>Pezizomycotina</taxon>
        <taxon>Dothideomycetes</taxon>
        <taxon>Pleosporomycetidae</taxon>
        <taxon>Pleosporales</taxon>
        <taxon>Pleosporineae</taxon>
        <taxon>Pleosporaceae</taxon>
        <taxon>Bipolaris</taxon>
    </lineage>
</organism>
<dbReference type="CDD" id="cd13426">
    <property type="entry name" value="Peptidase_G1"/>
    <property type="match status" value="1"/>
</dbReference>
<evidence type="ECO:0000313" key="2">
    <source>
        <dbReference type="EMBL" id="EMD58805.1"/>
    </source>
</evidence>
<dbReference type="GO" id="GO:0006508">
    <property type="term" value="P:proteolysis"/>
    <property type="evidence" value="ECO:0007669"/>
    <property type="project" value="InterPro"/>
</dbReference>